<dbReference type="InterPro" id="IPR007326">
    <property type="entry name" value="Lipoprotein-assoc_dom"/>
</dbReference>
<protein>
    <submittedName>
        <fullName evidence="2">Variable surface protein mvspJ</fullName>
    </submittedName>
</protein>
<sequence>MFKQINKKSLIGIGALAVVSILPISVVACASNSSKIESALNSIVATNFTISNKNKLASEINLTNLTTELTITRAVIDGVSITYSIKQKSVNDTTGTITLIVTGTIRSLTRTKNLEISGFQTTEQRNANIAIAQEAINPITVLERTQLNQIATTLASSVDISNLDLFVQTPFPLGNGVRFTLSPIFSTSMEQIKTDDTTGTLALRLTASFNGGSVSKVLTVDGFKKI</sequence>
<dbReference type="AlphaFoldDB" id="Q6KHV5"/>
<dbReference type="Pfam" id="PF04200">
    <property type="entry name" value="Lipoprotein_17"/>
    <property type="match status" value="2"/>
</dbReference>
<evidence type="ECO:0000313" key="2">
    <source>
        <dbReference type="EMBL" id="AAT27822.1"/>
    </source>
</evidence>
<dbReference type="EMBL" id="AE017308">
    <property type="protein sequence ID" value="AAT27822.1"/>
    <property type="molecule type" value="Genomic_DNA"/>
</dbReference>
<proteinExistence type="predicted"/>
<dbReference type="Proteomes" id="UP000009072">
    <property type="component" value="Chromosome"/>
</dbReference>
<dbReference type="HOGENOM" id="CLU_1223642_0_0_14"/>
<evidence type="ECO:0000313" key="3">
    <source>
        <dbReference type="Proteomes" id="UP000009072"/>
    </source>
</evidence>
<evidence type="ECO:0000259" key="1">
    <source>
        <dbReference type="Pfam" id="PF04200"/>
    </source>
</evidence>
<feature type="domain" description="Lipoprotein-associated type-17" evidence="1">
    <location>
        <begin position="137"/>
        <end position="225"/>
    </location>
</feature>
<keyword evidence="3" id="KW-1185">Reference proteome</keyword>
<dbReference type="PROSITE" id="PS51257">
    <property type="entry name" value="PROKAR_LIPOPROTEIN"/>
    <property type="match status" value="1"/>
</dbReference>
<reference evidence="2 3" key="1">
    <citation type="journal article" date="2004" name="Genome Res.">
        <title>The complete genome and proteome of Mycoplasma mobile.</title>
        <authorList>
            <person name="Jaffe J.D."/>
            <person name="Stange-Thomann N."/>
            <person name="Smith C."/>
            <person name="DeCaprio D."/>
            <person name="Fisher S."/>
            <person name="Butler J."/>
            <person name="Calvo S."/>
            <person name="Elkins T."/>
            <person name="FitzGerald M.G."/>
            <person name="Hafez N."/>
            <person name="Kodira C.D."/>
            <person name="Major J."/>
            <person name="Wang S."/>
            <person name="Wilkinson J."/>
            <person name="Nicol R."/>
            <person name="Nusbaum C."/>
            <person name="Birren B."/>
            <person name="Berg H.C."/>
            <person name="Church G.M."/>
        </authorList>
    </citation>
    <scope>NUCLEOTIDE SEQUENCE [LARGE SCALE GENOMIC DNA]</scope>
    <source>
        <strain evidence="3">ATCC 43663 / 163K / NCTC 11711</strain>
    </source>
</reference>
<feature type="domain" description="Lipoprotein-associated type-17" evidence="1">
    <location>
        <begin position="40"/>
        <end position="121"/>
    </location>
</feature>
<dbReference type="RefSeq" id="WP_011264856.1">
    <property type="nucleotide sequence ID" value="NC_006908.1"/>
</dbReference>
<accession>Q6KHV5</accession>
<dbReference type="KEGG" id="mmo:MMOB3360"/>
<name>Q6KHV5_MYCM1</name>
<organism evidence="2 3">
    <name type="scientific">Mycoplasma mobile (strain ATCC 43663 / 163K / NCTC 11711)</name>
    <name type="common">Mesomycoplasma mobile</name>
    <dbReference type="NCBI Taxonomy" id="267748"/>
    <lineage>
        <taxon>Bacteria</taxon>
        <taxon>Bacillati</taxon>
        <taxon>Mycoplasmatota</taxon>
        <taxon>Mycoplasmoidales</taxon>
        <taxon>Metamycoplasmataceae</taxon>
        <taxon>Mesomycoplasma</taxon>
    </lineage>
</organism>
<gene>
    <name evidence="2" type="primary">mvspJ</name>
    <name evidence="2" type="ordered locus">MMOB3360</name>
</gene>